<dbReference type="SUPFAM" id="SSF63829">
    <property type="entry name" value="Calcium-dependent phosphotriesterase"/>
    <property type="match status" value="1"/>
</dbReference>
<name>A0A1V6LT25_9FLAO</name>
<comment type="caution">
    <text evidence="1">The sequence shown here is derived from an EMBL/GenBank/DDBJ whole genome shotgun (WGS) entry which is preliminary data.</text>
</comment>
<evidence type="ECO:0000313" key="1">
    <source>
        <dbReference type="EMBL" id="OQD43259.1"/>
    </source>
</evidence>
<dbReference type="Proteomes" id="UP000191680">
    <property type="component" value="Unassembled WGS sequence"/>
</dbReference>
<dbReference type="PROSITE" id="PS51257">
    <property type="entry name" value="PROKAR_LIPOPROTEIN"/>
    <property type="match status" value="1"/>
</dbReference>
<dbReference type="AlphaFoldDB" id="A0A1V6LT25"/>
<reference evidence="1 2" key="1">
    <citation type="submission" date="2016-12" db="EMBL/GenBank/DDBJ databases">
        <authorList>
            <person name="Song W.-J."/>
            <person name="Kurnit D.M."/>
        </authorList>
    </citation>
    <scope>NUCLEOTIDE SEQUENCE [LARGE SCALE GENOMIC DNA]</scope>
    <source>
        <strain evidence="1 2">HSG9</strain>
    </source>
</reference>
<keyword evidence="2" id="KW-1185">Reference proteome</keyword>
<protein>
    <recommendedName>
        <fullName evidence="3">LVIVD repeat-containing protein</fullName>
    </recommendedName>
</protein>
<sequence>MKGKLLFPLAVLAAIVISCSDSTTVYEENKDNVSLETSATVLENSIDFESSGVLDIYAESSNSGKYAREGEEQAGDYPLSLVAQVTPPSYAGAENLTASHIHLVDDYVYVSYNTAQDDYAGALDIIYVGDPYQPRVTSRLYYTNADINAIKYDNGFVYVAGGVDAEQSATATANSFLAKIQVSNNRFNLDAGISYAFQEGYNATDVLIQPNSVIVTSGKEGYLREYNKADLTIVKEAAYEDLRSLAYNGSQYALLDASYGVRILNSDFAEVSNIAISGDFREADKRTLDYYGDLIVVAEGENGAGVYNSQTGNLVERVAIPISPENVAVGDVVTNSAAFNENVLLMANGGAGLCLSEEENGVDVVGIIALDGSINYVETKDDYIFAASGRGGLQIIKMNKPAQSLEEACTDTSRYSGSSTLNVASNQDLRYNGSKRFNSVTVEGTLLLCGSWTVRNDVKVDVAGAFDMRGTLIVGRNNSRKDVVVEENATLRIEGDFAVYGNLTLKKGAKLEFLGDANRAYITGTVTIEEDASVTGDFEDMNNKF</sequence>
<accession>A0A1V6LT25</accession>
<dbReference type="EMBL" id="MTBC01000003">
    <property type="protein sequence ID" value="OQD43259.1"/>
    <property type="molecule type" value="Genomic_DNA"/>
</dbReference>
<organism evidence="1 2">
    <name type="scientific">Croceivirga radicis</name>
    <dbReference type="NCBI Taxonomy" id="1929488"/>
    <lineage>
        <taxon>Bacteria</taxon>
        <taxon>Pseudomonadati</taxon>
        <taxon>Bacteroidota</taxon>
        <taxon>Flavobacteriia</taxon>
        <taxon>Flavobacteriales</taxon>
        <taxon>Flavobacteriaceae</taxon>
        <taxon>Croceivirga</taxon>
    </lineage>
</organism>
<evidence type="ECO:0008006" key="3">
    <source>
        <dbReference type="Google" id="ProtNLM"/>
    </source>
</evidence>
<proteinExistence type="predicted"/>
<dbReference type="RefSeq" id="WP_080318381.1">
    <property type="nucleotide sequence ID" value="NZ_MTBC01000003.1"/>
</dbReference>
<dbReference type="OrthoDB" id="814028at2"/>
<gene>
    <name evidence="1" type="ORF">BUL40_05320</name>
</gene>
<evidence type="ECO:0000313" key="2">
    <source>
        <dbReference type="Proteomes" id="UP000191680"/>
    </source>
</evidence>